<protein>
    <recommendedName>
        <fullName evidence="2">YCII-related domain-containing protein</fullName>
    </recommendedName>
</protein>
<evidence type="ECO:0000313" key="3">
    <source>
        <dbReference type="EMBL" id="RJL34520.1"/>
    </source>
</evidence>
<gene>
    <name evidence="3" type="ORF">D5H75_08915</name>
</gene>
<dbReference type="AlphaFoldDB" id="A0A3A4AW98"/>
<proteinExistence type="inferred from homology"/>
<dbReference type="SUPFAM" id="SSF54909">
    <property type="entry name" value="Dimeric alpha+beta barrel"/>
    <property type="match status" value="1"/>
</dbReference>
<dbReference type="InterPro" id="IPR005545">
    <property type="entry name" value="YCII"/>
</dbReference>
<evidence type="ECO:0000256" key="1">
    <source>
        <dbReference type="ARBA" id="ARBA00007689"/>
    </source>
</evidence>
<name>A0A3A4AW98_9ACTN</name>
<dbReference type="RefSeq" id="WP_119925823.1">
    <property type="nucleotide sequence ID" value="NZ_QZEY01000002.1"/>
</dbReference>
<dbReference type="OrthoDB" id="668782at2"/>
<dbReference type="EMBL" id="QZEY01000002">
    <property type="protein sequence ID" value="RJL34520.1"/>
    <property type="molecule type" value="Genomic_DNA"/>
</dbReference>
<dbReference type="Pfam" id="PF03795">
    <property type="entry name" value="YCII"/>
    <property type="match status" value="1"/>
</dbReference>
<dbReference type="InterPro" id="IPR011008">
    <property type="entry name" value="Dimeric_a/b-barrel"/>
</dbReference>
<reference evidence="3 4" key="1">
    <citation type="submission" date="2018-09" db="EMBL/GenBank/DDBJ databases">
        <title>YIM 75507 draft genome.</title>
        <authorList>
            <person name="Tang S."/>
            <person name="Feng Y."/>
        </authorList>
    </citation>
    <scope>NUCLEOTIDE SEQUENCE [LARGE SCALE GENOMIC DNA]</scope>
    <source>
        <strain evidence="3 4">YIM 75507</strain>
    </source>
</reference>
<comment type="caution">
    <text evidence="3">The sequence shown here is derived from an EMBL/GenBank/DDBJ whole genome shotgun (WGS) entry which is preliminary data.</text>
</comment>
<dbReference type="PANTHER" id="PTHR35174">
    <property type="entry name" value="BLL7171 PROTEIN-RELATED"/>
    <property type="match status" value="1"/>
</dbReference>
<dbReference type="PANTHER" id="PTHR35174:SF3">
    <property type="entry name" value="BLL7171 PROTEIN"/>
    <property type="match status" value="1"/>
</dbReference>
<dbReference type="Gene3D" id="3.30.70.1060">
    <property type="entry name" value="Dimeric alpha+beta barrel"/>
    <property type="match status" value="1"/>
</dbReference>
<accession>A0A3A4AW98</accession>
<keyword evidence="4" id="KW-1185">Reference proteome</keyword>
<evidence type="ECO:0000313" key="4">
    <source>
        <dbReference type="Proteomes" id="UP000265768"/>
    </source>
</evidence>
<dbReference type="Proteomes" id="UP000265768">
    <property type="component" value="Unassembled WGS sequence"/>
</dbReference>
<feature type="domain" description="YCII-related" evidence="2">
    <location>
        <begin position="9"/>
        <end position="101"/>
    </location>
</feature>
<comment type="similarity">
    <text evidence="1">Belongs to the YciI family.</text>
</comment>
<sequence>MKQYMIAMHQPDAPPPPQEFLDPIMEQLHALEREIRDAGCFVFSGALHRPSAATVLRREGDEVLTTDGPYTEGKEYIGGFTIVRAPDLDAALAWGRRTAEITGLPIEVWPFQDEFPGAEGRS</sequence>
<evidence type="ECO:0000259" key="2">
    <source>
        <dbReference type="Pfam" id="PF03795"/>
    </source>
</evidence>
<organism evidence="3 4">
    <name type="scientific">Bailinhaonella thermotolerans</name>
    <dbReference type="NCBI Taxonomy" id="1070861"/>
    <lineage>
        <taxon>Bacteria</taxon>
        <taxon>Bacillati</taxon>
        <taxon>Actinomycetota</taxon>
        <taxon>Actinomycetes</taxon>
        <taxon>Streptosporangiales</taxon>
        <taxon>Streptosporangiaceae</taxon>
        <taxon>Bailinhaonella</taxon>
    </lineage>
</organism>